<dbReference type="GO" id="GO:0005524">
    <property type="term" value="F:ATP binding"/>
    <property type="evidence" value="ECO:0007669"/>
    <property type="project" value="UniProtKB-KW"/>
</dbReference>
<evidence type="ECO:0000256" key="2">
    <source>
        <dbReference type="ARBA" id="ARBA00022741"/>
    </source>
</evidence>
<dbReference type="InterPro" id="IPR003593">
    <property type="entry name" value="AAA+_ATPase"/>
</dbReference>
<dbReference type="Pfam" id="PF12399">
    <property type="entry name" value="BCA_ABC_TP_C"/>
    <property type="match status" value="1"/>
</dbReference>
<feature type="domain" description="ABC transporter" evidence="4">
    <location>
        <begin position="3"/>
        <end position="238"/>
    </location>
</feature>
<keyword evidence="3 5" id="KW-0067">ATP-binding</keyword>
<gene>
    <name evidence="5" type="ORF">AB0C36_40035</name>
</gene>
<keyword evidence="1" id="KW-0813">Transport</keyword>
<keyword evidence="6" id="KW-1185">Reference proteome</keyword>
<dbReference type="SUPFAM" id="SSF52540">
    <property type="entry name" value="P-loop containing nucleoside triphosphate hydrolases"/>
    <property type="match status" value="1"/>
</dbReference>
<dbReference type="PANTHER" id="PTHR45772">
    <property type="entry name" value="CONSERVED COMPONENT OF ABC TRANSPORTER FOR NATURAL AMINO ACIDS-RELATED"/>
    <property type="match status" value="1"/>
</dbReference>
<accession>A0ABV3DVA7</accession>
<proteinExistence type="predicted"/>
<organism evidence="5 6">
    <name type="scientific">Streptodolium elevatio</name>
    <dbReference type="NCBI Taxonomy" id="3157996"/>
    <lineage>
        <taxon>Bacteria</taxon>
        <taxon>Bacillati</taxon>
        <taxon>Actinomycetota</taxon>
        <taxon>Actinomycetes</taxon>
        <taxon>Kitasatosporales</taxon>
        <taxon>Streptomycetaceae</taxon>
        <taxon>Streptodolium</taxon>
    </lineage>
</organism>
<dbReference type="EMBL" id="JBEZFP010000191">
    <property type="protein sequence ID" value="MEU8139670.1"/>
    <property type="molecule type" value="Genomic_DNA"/>
</dbReference>
<dbReference type="InterPro" id="IPR032823">
    <property type="entry name" value="BCA_ABC_TP_C"/>
</dbReference>
<keyword evidence="2" id="KW-0547">Nucleotide-binding</keyword>
<dbReference type="InterPro" id="IPR051120">
    <property type="entry name" value="ABC_AA/LPS_Transport"/>
</dbReference>
<evidence type="ECO:0000256" key="1">
    <source>
        <dbReference type="ARBA" id="ARBA00022448"/>
    </source>
</evidence>
<dbReference type="Gene3D" id="3.40.50.300">
    <property type="entry name" value="P-loop containing nucleotide triphosphate hydrolases"/>
    <property type="match status" value="1"/>
</dbReference>
<reference evidence="5 6" key="1">
    <citation type="submission" date="2024-06" db="EMBL/GenBank/DDBJ databases">
        <title>The Natural Products Discovery Center: Release of the First 8490 Sequenced Strains for Exploring Actinobacteria Biosynthetic Diversity.</title>
        <authorList>
            <person name="Kalkreuter E."/>
            <person name="Kautsar S.A."/>
            <person name="Yang D."/>
            <person name="Bader C.D."/>
            <person name="Teijaro C.N."/>
            <person name="Fluegel L."/>
            <person name="Davis C.M."/>
            <person name="Simpson J.R."/>
            <person name="Lauterbach L."/>
            <person name="Steele A.D."/>
            <person name="Gui C."/>
            <person name="Meng S."/>
            <person name="Li G."/>
            <person name="Viehrig K."/>
            <person name="Ye F."/>
            <person name="Su P."/>
            <person name="Kiefer A.F."/>
            <person name="Nichols A."/>
            <person name="Cepeda A.J."/>
            <person name="Yan W."/>
            <person name="Fan B."/>
            <person name="Jiang Y."/>
            <person name="Adhikari A."/>
            <person name="Zheng C.-J."/>
            <person name="Schuster L."/>
            <person name="Cowan T.M."/>
            <person name="Smanski M.J."/>
            <person name="Chevrette M.G."/>
            <person name="De Carvalho L.P.S."/>
            <person name="Shen B."/>
        </authorList>
    </citation>
    <scope>NUCLEOTIDE SEQUENCE [LARGE SCALE GENOMIC DNA]</scope>
    <source>
        <strain evidence="5 6">NPDC048946</strain>
    </source>
</reference>
<dbReference type="RefSeq" id="WP_358363910.1">
    <property type="nucleotide sequence ID" value="NZ_JBEZFP010000191.1"/>
</dbReference>
<evidence type="ECO:0000259" key="4">
    <source>
        <dbReference type="PROSITE" id="PS50893"/>
    </source>
</evidence>
<sequence length="259" mass="27814">MGLEVEGVTVRFGGHTALDNISLRALDGKVTGLIGPNGAGKTTMFNVITGLQAPHAGRVVLDGRDVSKLAPYKRARRGMARTFQRLELFGSLTVRENIHVAAAQFRRRHRSAERAGTTTDTLVRRLNLGAIAEVRADSLPTGQGRMVELARALACRPRILLLDEPASGQDESETAEFSRVLRDVAAEGVAVLLVEHDMDLVMSVCDELHVLDFGKKLAQGTCAEIQADPAVRAAYLGEVDEDLDPAVLADPDEALGVSL</sequence>
<protein>
    <submittedName>
        <fullName evidence="5">ABC transporter ATP-binding protein</fullName>
    </submittedName>
</protein>
<dbReference type="CDD" id="cd03219">
    <property type="entry name" value="ABC_Mj1267_LivG_branched"/>
    <property type="match status" value="1"/>
</dbReference>
<comment type="caution">
    <text evidence="5">The sequence shown here is derived from an EMBL/GenBank/DDBJ whole genome shotgun (WGS) entry which is preliminary data.</text>
</comment>
<dbReference type="Proteomes" id="UP001551482">
    <property type="component" value="Unassembled WGS sequence"/>
</dbReference>
<evidence type="ECO:0000256" key="3">
    <source>
        <dbReference type="ARBA" id="ARBA00022840"/>
    </source>
</evidence>
<dbReference type="SMART" id="SM00382">
    <property type="entry name" value="AAA"/>
    <property type="match status" value="1"/>
</dbReference>
<name>A0ABV3DVA7_9ACTN</name>
<dbReference type="PROSITE" id="PS50893">
    <property type="entry name" value="ABC_TRANSPORTER_2"/>
    <property type="match status" value="1"/>
</dbReference>
<evidence type="ECO:0000313" key="5">
    <source>
        <dbReference type="EMBL" id="MEU8139670.1"/>
    </source>
</evidence>
<dbReference type="InterPro" id="IPR027417">
    <property type="entry name" value="P-loop_NTPase"/>
</dbReference>
<dbReference type="Pfam" id="PF00005">
    <property type="entry name" value="ABC_tran"/>
    <property type="match status" value="1"/>
</dbReference>
<dbReference type="InterPro" id="IPR003439">
    <property type="entry name" value="ABC_transporter-like_ATP-bd"/>
</dbReference>
<evidence type="ECO:0000313" key="6">
    <source>
        <dbReference type="Proteomes" id="UP001551482"/>
    </source>
</evidence>